<name>A0A5C3PUH9_9APHY</name>
<evidence type="ECO:0000313" key="2">
    <source>
        <dbReference type="Proteomes" id="UP000308197"/>
    </source>
</evidence>
<dbReference type="EMBL" id="ML210981">
    <property type="protein sequence ID" value="TFK93474.1"/>
    <property type="molecule type" value="Genomic_DNA"/>
</dbReference>
<dbReference type="AlphaFoldDB" id="A0A5C3PUH9"/>
<organism evidence="1 2">
    <name type="scientific">Polyporus arcularius HHB13444</name>
    <dbReference type="NCBI Taxonomy" id="1314778"/>
    <lineage>
        <taxon>Eukaryota</taxon>
        <taxon>Fungi</taxon>
        <taxon>Dikarya</taxon>
        <taxon>Basidiomycota</taxon>
        <taxon>Agaricomycotina</taxon>
        <taxon>Agaricomycetes</taxon>
        <taxon>Polyporales</taxon>
        <taxon>Polyporaceae</taxon>
        <taxon>Polyporus</taxon>
    </lineage>
</organism>
<keyword evidence="2" id="KW-1185">Reference proteome</keyword>
<dbReference type="Proteomes" id="UP000308197">
    <property type="component" value="Unassembled WGS sequence"/>
</dbReference>
<evidence type="ECO:0000313" key="1">
    <source>
        <dbReference type="EMBL" id="TFK93474.1"/>
    </source>
</evidence>
<sequence length="163" mass="18414">MVSIMFREVYSEGSDGGTADCPRTSNDLARLPPVHTYAAAMHAYTNAIQFKLAVIIPCNPAQHWCIYLCTNVASISSYPFVLWPKEYWHSQHMICKSRRCSYHRLKPSGAGLPRIAQHELMVQLGAVSSFVAQGAHGGKPWQMLRMSAQRKARRKPVLKSRWN</sequence>
<proteinExistence type="predicted"/>
<reference evidence="1 2" key="1">
    <citation type="journal article" date="2019" name="Nat. Ecol. Evol.">
        <title>Megaphylogeny resolves global patterns of mushroom evolution.</title>
        <authorList>
            <person name="Varga T."/>
            <person name="Krizsan K."/>
            <person name="Foldi C."/>
            <person name="Dima B."/>
            <person name="Sanchez-Garcia M."/>
            <person name="Sanchez-Ramirez S."/>
            <person name="Szollosi G.J."/>
            <person name="Szarkandi J.G."/>
            <person name="Papp V."/>
            <person name="Albert L."/>
            <person name="Andreopoulos W."/>
            <person name="Angelini C."/>
            <person name="Antonin V."/>
            <person name="Barry K.W."/>
            <person name="Bougher N.L."/>
            <person name="Buchanan P."/>
            <person name="Buyck B."/>
            <person name="Bense V."/>
            <person name="Catcheside P."/>
            <person name="Chovatia M."/>
            <person name="Cooper J."/>
            <person name="Damon W."/>
            <person name="Desjardin D."/>
            <person name="Finy P."/>
            <person name="Geml J."/>
            <person name="Haridas S."/>
            <person name="Hughes K."/>
            <person name="Justo A."/>
            <person name="Karasinski D."/>
            <person name="Kautmanova I."/>
            <person name="Kiss B."/>
            <person name="Kocsube S."/>
            <person name="Kotiranta H."/>
            <person name="LaButti K.M."/>
            <person name="Lechner B.E."/>
            <person name="Liimatainen K."/>
            <person name="Lipzen A."/>
            <person name="Lukacs Z."/>
            <person name="Mihaltcheva S."/>
            <person name="Morgado L.N."/>
            <person name="Niskanen T."/>
            <person name="Noordeloos M.E."/>
            <person name="Ohm R.A."/>
            <person name="Ortiz-Santana B."/>
            <person name="Ovrebo C."/>
            <person name="Racz N."/>
            <person name="Riley R."/>
            <person name="Savchenko A."/>
            <person name="Shiryaev A."/>
            <person name="Soop K."/>
            <person name="Spirin V."/>
            <person name="Szebenyi C."/>
            <person name="Tomsovsky M."/>
            <person name="Tulloss R.E."/>
            <person name="Uehling J."/>
            <person name="Grigoriev I.V."/>
            <person name="Vagvolgyi C."/>
            <person name="Papp T."/>
            <person name="Martin F.M."/>
            <person name="Miettinen O."/>
            <person name="Hibbett D.S."/>
            <person name="Nagy L.G."/>
        </authorList>
    </citation>
    <scope>NUCLEOTIDE SEQUENCE [LARGE SCALE GENOMIC DNA]</scope>
    <source>
        <strain evidence="1 2">HHB13444</strain>
    </source>
</reference>
<dbReference type="InParanoid" id="A0A5C3PUH9"/>
<protein>
    <submittedName>
        <fullName evidence="1">Uncharacterized protein</fullName>
    </submittedName>
</protein>
<gene>
    <name evidence="1" type="ORF">K466DRAFT_580924</name>
</gene>
<accession>A0A5C3PUH9</accession>